<dbReference type="InterPro" id="IPR007343">
    <property type="entry name" value="Uncharacterised_pept_Zn_put"/>
</dbReference>
<feature type="transmembrane region" description="Helical" evidence="6">
    <location>
        <begin position="50"/>
        <end position="69"/>
    </location>
</feature>
<reference evidence="7" key="1">
    <citation type="submission" date="2020-01" db="EMBL/GenBank/DDBJ databases">
        <authorList>
            <person name="Meier V. D."/>
            <person name="Meier V D."/>
        </authorList>
    </citation>
    <scope>NUCLEOTIDE SEQUENCE</scope>
    <source>
        <strain evidence="7">HLG_WM_MAG_04</strain>
    </source>
</reference>
<feature type="compositionally biased region" description="Basic and acidic residues" evidence="5">
    <location>
        <begin position="1"/>
        <end position="17"/>
    </location>
</feature>
<feature type="region of interest" description="Disordered" evidence="5">
    <location>
        <begin position="1"/>
        <end position="28"/>
    </location>
</feature>
<gene>
    <name evidence="7" type="ORF">HELGO_WM3154</name>
</gene>
<dbReference type="EMBL" id="CACVAX010000013">
    <property type="protein sequence ID" value="CAA6806086.1"/>
    <property type="molecule type" value="Genomic_DNA"/>
</dbReference>
<evidence type="ECO:0000256" key="2">
    <source>
        <dbReference type="ARBA" id="ARBA00022692"/>
    </source>
</evidence>
<keyword evidence="7" id="KW-0645">Protease</keyword>
<dbReference type="PANTHER" id="PTHR30168:SF0">
    <property type="entry name" value="INNER MEMBRANE PROTEIN"/>
    <property type="match status" value="1"/>
</dbReference>
<evidence type="ECO:0000256" key="4">
    <source>
        <dbReference type="ARBA" id="ARBA00023136"/>
    </source>
</evidence>
<dbReference type="GO" id="GO:0016020">
    <property type="term" value="C:membrane"/>
    <property type="evidence" value="ECO:0007669"/>
    <property type="project" value="UniProtKB-SubCell"/>
</dbReference>
<keyword evidence="2 6" id="KW-0812">Transmembrane</keyword>
<evidence type="ECO:0000256" key="3">
    <source>
        <dbReference type="ARBA" id="ARBA00022989"/>
    </source>
</evidence>
<proteinExistence type="predicted"/>
<protein>
    <submittedName>
        <fullName evidence="7">YpfJ protein, zinc metalloprotease superfamily</fullName>
    </submittedName>
</protein>
<dbReference type="GO" id="GO:0006508">
    <property type="term" value="P:proteolysis"/>
    <property type="evidence" value="ECO:0007669"/>
    <property type="project" value="UniProtKB-KW"/>
</dbReference>
<evidence type="ECO:0000256" key="6">
    <source>
        <dbReference type="SAM" id="Phobius"/>
    </source>
</evidence>
<keyword evidence="3 6" id="KW-1133">Transmembrane helix</keyword>
<dbReference type="PANTHER" id="PTHR30168">
    <property type="entry name" value="PUTATIVE MEMBRANE PROTEIN YPFJ"/>
    <property type="match status" value="1"/>
</dbReference>
<comment type="subcellular location">
    <subcellularLocation>
        <location evidence="1">Membrane</location>
        <topology evidence="1">Single-pass membrane protein</topology>
    </subcellularLocation>
</comment>
<name>A0A6S6SLI9_9BACT</name>
<keyword evidence="7" id="KW-0378">Hydrolase</keyword>
<sequence>MRWEDREESSNVDDRRGSKGSSSGGMRGMPSMGTLMFLWPVVQRLLKTKFGWAIIGIGAVAYFSGFNPLSMMTGENTSSTVNQEADDRQKRFISTVLADTENVWGPIFKQHGAKYQEPKMVLYRGSTTSGCGHASAQMGPFYCPADQKIYIDLGFFDELASKHNASGDFAQAYVLAHEVGHHIQNMEGTLSKVQQMKQQARGSKDVNQLQVRVELQADCYAGVWAHHAHKRFNILEQGDVEEALRAASAIGDDTLQKQAQGYVVPDAFTHGSAEQRVTWFRKGIKSGDIATCNTGL</sequence>
<accession>A0A6S6SLI9</accession>
<keyword evidence="7" id="KW-0482">Metalloprotease</keyword>
<evidence type="ECO:0000256" key="5">
    <source>
        <dbReference type="SAM" id="MobiDB-lite"/>
    </source>
</evidence>
<keyword evidence="4 6" id="KW-0472">Membrane</keyword>
<evidence type="ECO:0000313" key="7">
    <source>
        <dbReference type="EMBL" id="CAA6806086.1"/>
    </source>
</evidence>
<organism evidence="7">
    <name type="scientific">uncultured Sulfurovum sp</name>
    <dbReference type="NCBI Taxonomy" id="269237"/>
    <lineage>
        <taxon>Bacteria</taxon>
        <taxon>Pseudomonadati</taxon>
        <taxon>Campylobacterota</taxon>
        <taxon>Epsilonproteobacteria</taxon>
        <taxon>Campylobacterales</taxon>
        <taxon>Sulfurovaceae</taxon>
        <taxon>Sulfurovum</taxon>
        <taxon>environmental samples</taxon>
    </lineage>
</organism>
<evidence type="ECO:0000256" key="1">
    <source>
        <dbReference type="ARBA" id="ARBA00004167"/>
    </source>
</evidence>
<dbReference type="AlphaFoldDB" id="A0A6S6SLI9"/>
<dbReference type="GO" id="GO:0008237">
    <property type="term" value="F:metallopeptidase activity"/>
    <property type="evidence" value="ECO:0007669"/>
    <property type="project" value="UniProtKB-KW"/>
</dbReference>
<dbReference type="Pfam" id="PF04228">
    <property type="entry name" value="Zn_peptidase"/>
    <property type="match status" value="1"/>
</dbReference>